<gene>
    <name evidence="1" type="ORF">SAMN05444340_105182</name>
</gene>
<dbReference type="STRING" id="321339.SAMN05444340_105182"/>
<dbReference type="OrthoDB" id="7361229at2"/>
<dbReference type="Pfam" id="PF12073">
    <property type="entry name" value="DUF3553"/>
    <property type="match status" value="1"/>
</dbReference>
<name>A0A1H3IR61_9RHOB</name>
<dbReference type="AlphaFoldDB" id="A0A1H3IR61"/>
<dbReference type="Proteomes" id="UP000199286">
    <property type="component" value="Unassembled WGS sequence"/>
</dbReference>
<dbReference type="InterPro" id="IPR021938">
    <property type="entry name" value="DUF3553"/>
</dbReference>
<accession>A0A1H3IR61</accession>
<proteinExistence type="predicted"/>
<evidence type="ECO:0008006" key="3">
    <source>
        <dbReference type="Google" id="ProtNLM"/>
    </source>
</evidence>
<reference evidence="1 2" key="1">
    <citation type="submission" date="2016-10" db="EMBL/GenBank/DDBJ databases">
        <authorList>
            <person name="de Groot N.N."/>
        </authorList>
    </citation>
    <scope>NUCLEOTIDE SEQUENCE [LARGE SCALE GENOMIC DNA]</scope>
    <source>
        <strain evidence="1 2">DSM 26880</strain>
    </source>
</reference>
<protein>
    <recommendedName>
        <fullName evidence="3">DUF3553 domain-containing protein</fullName>
    </recommendedName>
</protein>
<keyword evidence="2" id="KW-1185">Reference proteome</keyword>
<dbReference type="RefSeq" id="WP_089882259.1">
    <property type="nucleotide sequence ID" value="NZ_FNPF01000005.1"/>
</dbReference>
<organism evidence="1 2">
    <name type="scientific">Citreimonas salinaria</name>
    <dbReference type="NCBI Taxonomy" id="321339"/>
    <lineage>
        <taxon>Bacteria</taxon>
        <taxon>Pseudomonadati</taxon>
        <taxon>Pseudomonadota</taxon>
        <taxon>Alphaproteobacteria</taxon>
        <taxon>Rhodobacterales</taxon>
        <taxon>Roseobacteraceae</taxon>
        <taxon>Citreimonas</taxon>
    </lineage>
</organism>
<dbReference type="EMBL" id="FNPF01000005">
    <property type="protein sequence ID" value="SDY29344.1"/>
    <property type="molecule type" value="Genomic_DNA"/>
</dbReference>
<evidence type="ECO:0000313" key="1">
    <source>
        <dbReference type="EMBL" id="SDY29344.1"/>
    </source>
</evidence>
<sequence>MEELNALLEPGMLVQNPDHPEWGHGQVQSNIGGKITVNFREEGKMVLDGAHVSLIPVLDSGFDSGP</sequence>
<evidence type="ECO:0000313" key="2">
    <source>
        <dbReference type="Proteomes" id="UP000199286"/>
    </source>
</evidence>